<dbReference type="RefSeq" id="WP_379524024.1">
    <property type="nucleotide sequence ID" value="NZ_JBHSPA010000113.1"/>
</dbReference>
<name>A0ABW1DD22_9ACTN</name>
<accession>A0ABW1DD22</accession>
<reference evidence="2" key="1">
    <citation type="journal article" date="2019" name="Int. J. Syst. Evol. Microbiol.">
        <title>The Global Catalogue of Microorganisms (GCM) 10K type strain sequencing project: providing services to taxonomists for standard genome sequencing and annotation.</title>
        <authorList>
            <consortium name="The Broad Institute Genomics Platform"/>
            <consortium name="The Broad Institute Genome Sequencing Center for Infectious Disease"/>
            <person name="Wu L."/>
            <person name="Ma J."/>
        </authorList>
    </citation>
    <scope>NUCLEOTIDE SEQUENCE [LARGE SCALE GENOMIC DNA]</scope>
    <source>
        <strain evidence="2">CCUG 53903</strain>
    </source>
</reference>
<dbReference type="EMBL" id="JBHSPA010000113">
    <property type="protein sequence ID" value="MFC5834611.1"/>
    <property type="molecule type" value="Genomic_DNA"/>
</dbReference>
<dbReference type="Proteomes" id="UP001596058">
    <property type="component" value="Unassembled WGS sequence"/>
</dbReference>
<evidence type="ECO:0000313" key="2">
    <source>
        <dbReference type="Proteomes" id="UP001596058"/>
    </source>
</evidence>
<proteinExistence type="predicted"/>
<evidence type="ECO:0000313" key="1">
    <source>
        <dbReference type="EMBL" id="MFC5834611.1"/>
    </source>
</evidence>
<organism evidence="1 2">
    <name type="scientific">Nonomuraea insulae</name>
    <dbReference type="NCBI Taxonomy" id="1616787"/>
    <lineage>
        <taxon>Bacteria</taxon>
        <taxon>Bacillati</taxon>
        <taxon>Actinomycetota</taxon>
        <taxon>Actinomycetes</taxon>
        <taxon>Streptosporangiales</taxon>
        <taxon>Streptosporangiaceae</taxon>
        <taxon>Nonomuraea</taxon>
    </lineage>
</organism>
<comment type="caution">
    <text evidence="1">The sequence shown here is derived from an EMBL/GenBank/DDBJ whole genome shotgun (WGS) entry which is preliminary data.</text>
</comment>
<keyword evidence="2" id="KW-1185">Reference proteome</keyword>
<gene>
    <name evidence="1" type="ORF">ACFPZ3_63135</name>
</gene>
<sequence>MEPPELLLDPPAARALLVGSGTYADGSRLPGRRRDLTEAEWRERFGETAYRPACP</sequence>
<protein>
    <submittedName>
        <fullName evidence="1">Uncharacterized protein</fullName>
    </submittedName>
</protein>